<comment type="subcellular location">
    <subcellularLocation>
        <location evidence="13">Cell membrane</location>
        <topology evidence="13">Single-pass type I membrane protein</topology>
    </subcellularLocation>
    <subcellularLocation>
        <location evidence="2">Membrane</location>
        <topology evidence="2">Single-pass type I membrane protein</topology>
    </subcellularLocation>
</comment>
<evidence type="ECO:0000256" key="12">
    <source>
        <dbReference type="ARBA" id="ARBA00023180"/>
    </source>
</evidence>
<feature type="region of interest" description="Disordered" evidence="14">
    <location>
        <begin position="1"/>
        <end position="23"/>
    </location>
</feature>
<evidence type="ECO:0000256" key="10">
    <source>
        <dbReference type="ARBA" id="ARBA00023049"/>
    </source>
</evidence>
<dbReference type="InterPro" id="IPR002816">
    <property type="entry name" value="TraB/PrgY/GumN_fam"/>
</dbReference>
<reference evidence="15 16" key="1">
    <citation type="submission" date="2019-03" db="EMBL/GenBank/DDBJ databases">
        <title>First draft genome of Liparis tanakae, snailfish: a comprehensive survey of snailfish specific genes.</title>
        <authorList>
            <person name="Kim W."/>
            <person name="Song I."/>
            <person name="Jeong J.-H."/>
            <person name="Kim D."/>
            <person name="Kim S."/>
            <person name="Ryu S."/>
            <person name="Song J.Y."/>
            <person name="Lee S.K."/>
        </authorList>
    </citation>
    <scope>NUCLEOTIDE SEQUENCE [LARGE SCALE GENOMIC DNA]</scope>
    <source>
        <tissue evidence="15">Muscle</tissue>
    </source>
</reference>
<dbReference type="Pfam" id="PF01963">
    <property type="entry name" value="TraB_PrgY_gumN"/>
    <property type="match status" value="1"/>
</dbReference>
<keyword evidence="16" id="KW-1185">Reference proteome</keyword>
<keyword evidence="8 13" id="KW-0378">Hydrolase</keyword>
<evidence type="ECO:0000256" key="7">
    <source>
        <dbReference type="ARBA" id="ARBA00022729"/>
    </source>
</evidence>
<dbReference type="GO" id="GO:0016055">
    <property type="term" value="P:Wnt signaling pathway"/>
    <property type="evidence" value="ECO:0007669"/>
    <property type="project" value="UniProtKB-KW"/>
</dbReference>
<dbReference type="GO" id="GO:0046872">
    <property type="term" value="F:metal ion binding"/>
    <property type="evidence" value="ECO:0007669"/>
    <property type="project" value="UniProtKB-UniRule"/>
</dbReference>
<name>A0A4Z2H789_9TELE</name>
<dbReference type="GO" id="GO:0030178">
    <property type="term" value="P:negative regulation of Wnt signaling pathway"/>
    <property type="evidence" value="ECO:0007669"/>
    <property type="project" value="UniProtKB-UniRule"/>
</dbReference>
<keyword evidence="6 13" id="KW-0479">Metal-binding</keyword>
<keyword evidence="12" id="KW-0325">Glycoprotein</keyword>
<evidence type="ECO:0000256" key="8">
    <source>
        <dbReference type="ARBA" id="ARBA00022801"/>
    </source>
</evidence>
<proteinExistence type="inferred from homology"/>
<dbReference type="AlphaFoldDB" id="A0A4Z2H789"/>
<keyword evidence="11" id="KW-0472">Membrane</keyword>
<dbReference type="Proteomes" id="UP000314294">
    <property type="component" value="Unassembled WGS sequence"/>
</dbReference>
<comment type="similarity">
    <text evidence="3 13">Belongs to the TIKI family.</text>
</comment>
<dbReference type="OrthoDB" id="9947882at2759"/>
<gene>
    <name evidence="15" type="primary">trabd2b_1</name>
    <name evidence="15" type="ORF">EYF80_029038</name>
</gene>
<comment type="cofactor">
    <cofactor evidence="1">
        <name>Co(2+)</name>
        <dbReference type="ChEBI" id="CHEBI:48828"/>
    </cofactor>
</comment>
<comment type="function">
    <text evidence="13">Metalloprotease that acts as a negative regulator of the Wnt signaling pathway by mediating the cleavage of the N-terminal residues of a subset of Wnt proteins. Following cleavage, Wnt proteins become oxidized and form large disulfide-bond oligomers, leading to their inactivation.</text>
</comment>
<feature type="compositionally biased region" description="Polar residues" evidence="14">
    <location>
        <begin position="1"/>
        <end position="12"/>
    </location>
</feature>
<evidence type="ECO:0000256" key="2">
    <source>
        <dbReference type="ARBA" id="ARBA00004479"/>
    </source>
</evidence>
<comment type="caution">
    <text evidence="15">The sequence shown here is derived from an EMBL/GenBank/DDBJ whole genome shotgun (WGS) entry which is preliminary data.</text>
</comment>
<keyword evidence="4 13" id="KW-0645">Protease</keyword>
<evidence type="ECO:0000256" key="4">
    <source>
        <dbReference type="ARBA" id="ARBA00022670"/>
    </source>
</evidence>
<sequence>MKLHLTSQSWSPVNPEEPGSRALKKHGLTSRGFRLQISLRPPVPNAACPADDPPPPTRAHPHRLTACRIHGRSQAWRRASLPHFINSSLPAHDRMIALQIDSYFRKELIYKRNERMARRVSALLQRNPNQTYFFAFGAGYISAIRQININGPSRRLSLGPVTSSLNRVQSAEGKQGCRDGAQYKGEQIKCTHHNTTSVLGEAKVDQNQDRNSRHLSGRQTDVVLHAWEVKSL</sequence>
<dbReference type="InterPro" id="IPR040230">
    <property type="entry name" value="TIKI1/2-like"/>
</dbReference>
<dbReference type="PANTHER" id="PTHR31120:SF8">
    <property type="entry name" value="METALLOPROTEASE TIKI2"/>
    <property type="match status" value="1"/>
</dbReference>
<keyword evidence="13" id="KW-0879">Wnt signaling pathway</keyword>
<evidence type="ECO:0000256" key="14">
    <source>
        <dbReference type="SAM" id="MobiDB-lite"/>
    </source>
</evidence>
<dbReference type="EC" id="3.4.-.-" evidence="13"/>
<evidence type="ECO:0000256" key="13">
    <source>
        <dbReference type="RuleBase" id="RU369069"/>
    </source>
</evidence>
<evidence type="ECO:0000256" key="9">
    <source>
        <dbReference type="ARBA" id="ARBA00022989"/>
    </source>
</evidence>
<evidence type="ECO:0000256" key="3">
    <source>
        <dbReference type="ARBA" id="ARBA00008261"/>
    </source>
</evidence>
<keyword evidence="9" id="KW-1133">Transmembrane helix</keyword>
<keyword evidence="13" id="KW-1003">Cell membrane</keyword>
<evidence type="ECO:0000256" key="11">
    <source>
        <dbReference type="ARBA" id="ARBA00023136"/>
    </source>
</evidence>
<evidence type="ECO:0000256" key="6">
    <source>
        <dbReference type="ARBA" id="ARBA00022723"/>
    </source>
</evidence>
<dbReference type="EMBL" id="SRLO01000329">
    <property type="protein sequence ID" value="TNN60694.1"/>
    <property type="molecule type" value="Genomic_DNA"/>
</dbReference>
<keyword evidence="10 13" id="KW-0482">Metalloprotease</keyword>
<accession>A0A4Z2H789</accession>
<dbReference type="PANTHER" id="PTHR31120">
    <property type="entry name" value="METALLOPROTEASE TIKI"/>
    <property type="match status" value="1"/>
</dbReference>
<dbReference type="GO" id="GO:0017147">
    <property type="term" value="F:Wnt-protein binding"/>
    <property type="evidence" value="ECO:0007669"/>
    <property type="project" value="TreeGrafter"/>
</dbReference>
<dbReference type="GO" id="GO:0004222">
    <property type="term" value="F:metalloendopeptidase activity"/>
    <property type="evidence" value="ECO:0007669"/>
    <property type="project" value="UniProtKB-UniRule"/>
</dbReference>
<comment type="cofactor">
    <cofactor evidence="13">
        <name>Mn(2+)</name>
        <dbReference type="ChEBI" id="CHEBI:29035"/>
    </cofactor>
    <cofactor evidence="13">
        <name>Co(2+)</name>
        <dbReference type="ChEBI" id="CHEBI:48828"/>
    </cofactor>
    <text evidence="13">Divalent metal cations. Mn(2+) or Co(2+).</text>
</comment>
<keyword evidence="5" id="KW-0812">Transmembrane</keyword>
<organism evidence="15 16">
    <name type="scientific">Liparis tanakae</name>
    <name type="common">Tanaka's snailfish</name>
    <dbReference type="NCBI Taxonomy" id="230148"/>
    <lineage>
        <taxon>Eukaryota</taxon>
        <taxon>Metazoa</taxon>
        <taxon>Chordata</taxon>
        <taxon>Craniata</taxon>
        <taxon>Vertebrata</taxon>
        <taxon>Euteleostomi</taxon>
        <taxon>Actinopterygii</taxon>
        <taxon>Neopterygii</taxon>
        <taxon>Teleostei</taxon>
        <taxon>Neoteleostei</taxon>
        <taxon>Acanthomorphata</taxon>
        <taxon>Eupercaria</taxon>
        <taxon>Perciformes</taxon>
        <taxon>Cottioidei</taxon>
        <taxon>Cottales</taxon>
        <taxon>Liparidae</taxon>
        <taxon>Liparis</taxon>
    </lineage>
</organism>
<protein>
    <recommendedName>
        <fullName evidence="13">Metalloprotease TIKI</fullName>
        <ecNumber evidence="13">3.4.-.-</ecNumber>
    </recommendedName>
    <alternativeName>
        <fullName evidence="13">TRAB domain-containing protein 2</fullName>
    </alternativeName>
</protein>
<evidence type="ECO:0000313" key="15">
    <source>
        <dbReference type="EMBL" id="TNN60694.1"/>
    </source>
</evidence>
<dbReference type="GO" id="GO:0031090">
    <property type="term" value="C:organelle membrane"/>
    <property type="evidence" value="ECO:0007669"/>
    <property type="project" value="TreeGrafter"/>
</dbReference>
<keyword evidence="7 13" id="KW-0732">Signal</keyword>
<dbReference type="GO" id="GO:0005886">
    <property type="term" value="C:plasma membrane"/>
    <property type="evidence" value="ECO:0007669"/>
    <property type="project" value="UniProtKB-SubCell"/>
</dbReference>
<evidence type="ECO:0000313" key="16">
    <source>
        <dbReference type="Proteomes" id="UP000314294"/>
    </source>
</evidence>
<evidence type="ECO:0000256" key="1">
    <source>
        <dbReference type="ARBA" id="ARBA00001941"/>
    </source>
</evidence>
<dbReference type="GO" id="GO:0006508">
    <property type="term" value="P:proteolysis"/>
    <property type="evidence" value="ECO:0007669"/>
    <property type="project" value="UniProtKB-KW"/>
</dbReference>
<evidence type="ECO:0000256" key="5">
    <source>
        <dbReference type="ARBA" id="ARBA00022692"/>
    </source>
</evidence>